<dbReference type="InterPro" id="IPR000860">
    <property type="entry name" value="HemC"/>
</dbReference>
<evidence type="ECO:0000256" key="6">
    <source>
        <dbReference type="ARBA" id="ARBA00023244"/>
    </source>
</evidence>
<evidence type="ECO:0000256" key="2">
    <source>
        <dbReference type="ARBA" id="ARBA00004735"/>
    </source>
</evidence>
<dbReference type="SUPFAM" id="SSF53850">
    <property type="entry name" value="Periplasmic binding protein-like II"/>
    <property type="match status" value="1"/>
</dbReference>
<evidence type="ECO:0000256" key="4">
    <source>
        <dbReference type="ARBA" id="ARBA00012655"/>
    </source>
</evidence>
<keyword evidence="6" id="KW-0627">Porphyrin biosynthesis</keyword>
<dbReference type="PANTHER" id="PTHR11557">
    <property type="entry name" value="PORPHOBILINOGEN DEAMINASE"/>
    <property type="match status" value="1"/>
</dbReference>
<dbReference type="Proteomes" id="UP001302274">
    <property type="component" value="Unassembled WGS sequence"/>
</dbReference>
<comment type="catalytic activity">
    <reaction evidence="7">
        <text>4 porphobilinogen + H2O = hydroxymethylbilane + 4 NH4(+)</text>
        <dbReference type="Rhea" id="RHEA:13185"/>
        <dbReference type="ChEBI" id="CHEBI:15377"/>
        <dbReference type="ChEBI" id="CHEBI:28938"/>
        <dbReference type="ChEBI" id="CHEBI:57845"/>
        <dbReference type="ChEBI" id="CHEBI:58126"/>
        <dbReference type="EC" id="2.5.1.61"/>
    </reaction>
</comment>
<comment type="similarity">
    <text evidence="3">Belongs to the HMBS family.</text>
</comment>
<comment type="function">
    <text evidence="1">Tetrapolymerization of the monopyrrole PBG into the hydroxymethylbilane pre-uroporphyrinogen in several discrete steps.</text>
</comment>
<feature type="domain" description="Porphobilinogen deaminase N-terminal" evidence="9">
    <location>
        <begin position="6"/>
        <end position="230"/>
    </location>
</feature>
<organism evidence="10 11">
    <name type="scientific">Bacteriovorax antarcticus</name>
    <dbReference type="NCBI Taxonomy" id="3088717"/>
    <lineage>
        <taxon>Bacteria</taxon>
        <taxon>Pseudomonadati</taxon>
        <taxon>Bdellovibrionota</taxon>
        <taxon>Bacteriovoracia</taxon>
        <taxon>Bacteriovoracales</taxon>
        <taxon>Bacteriovoracaceae</taxon>
        <taxon>Bacteriovorax</taxon>
    </lineage>
</organism>
<dbReference type="EMBL" id="JAYGJQ010000001">
    <property type="protein sequence ID" value="MEA9356420.1"/>
    <property type="molecule type" value="Genomic_DNA"/>
</dbReference>
<evidence type="ECO:0000313" key="10">
    <source>
        <dbReference type="EMBL" id="MEA9356420.1"/>
    </source>
</evidence>
<dbReference type="InterPro" id="IPR022417">
    <property type="entry name" value="Porphobilin_deaminase_N"/>
</dbReference>
<evidence type="ECO:0000313" key="11">
    <source>
        <dbReference type="Proteomes" id="UP001302274"/>
    </source>
</evidence>
<dbReference type="Pfam" id="PF01379">
    <property type="entry name" value="Porphobil_deam"/>
    <property type="match status" value="1"/>
</dbReference>
<dbReference type="GO" id="GO:0004418">
    <property type="term" value="F:hydroxymethylbilane synthase activity"/>
    <property type="evidence" value="ECO:0007669"/>
    <property type="project" value="UniProtKB-EC"/>
</dbReference>
<evidence type="ECO:0000256" key="3">
    <source>
        <dbReference type="ARBA" id="ARBA00005638"/>
    </source>
</evidence>
<sequence>MPTHYKIGTRGSLLALTQCGQVKDQLEKITGDTFELVTIKTQGDIQTSQPLWQMEGNNFFTKELDEALLKGEVDLVVHSYKDLGSIRPEGITLAAVTKRTFAHDILLIKNETIPTIKNRTEFIVGTSSPRRVVNLEKNLAEFLPKGKNAVVKTKMLRGNINTRIQKLRDGEYDAITLALPGIERLALTPSSLEELKRLLDGINFMILPQSVFTSSASQGALAIETKSERSDGGELHRKLALMIDQKTKEEVARERKAFNEYGGGCHLAVGINVRKLESAKGEFFLHNHHGNLDGVEISFIELEGRNLPAFFTAPKVFNGHPTNDELISKKNIQVTLDQGLNLYITSKYCLDAISGSNPGSVWAAGTKTMKDLAALGYWVNATADAIGDEEVQNLRASHAVSLMVDTKAPLIVLSNDEAKSTLTDAEVIACYKREINETVSEEFKSEILKTEVFYWTSFFQYEAYVNRFPEIKSKFHACGIGKTYDLFKSNGIEVFPMAGMEEFKSWTQS</sequence>
<comment type="pathway">
    <text evidence="2">Porphyrin-containing compound metabolism; protoporphyrin-IX biosynthesis; coproporphyrinogen-III from 5-aminolevulinate: step 2/4.</text>
</comment>
<accession>A0ABU5VWM4</accession>
<dbReference type="NCBIfam" id="TIGR00212">
    <property type="entry name" value="hemC"/>
    <property type="match status" value="1"/>
</dbReference>
<proteinExistence type="inferred from homology"/>
<dbReference type="PRINTS" id="PR00151">
    <property type="entry name" value="PORPHBDMNASE"/>
</dbReference>
<keyword evidence="5 10" id="KW-0808">Transferase</keyword>
<dbReference type="Gene3D" id="3.40.190.10">
    <property type="entry name" value="Periplasmic binding protein-like II"/>
    <property type="match status" value="2"/>
</dbReference>
<evidence type="ECO:0000256" key="7">
    <source>
        <dbReference type="ARBA" id="ARBA00048169"/>
    </source>
</evidence>
<dbReference type="PANTHER" id="PTHR11557:SF0">
    <property type="entry name" value="PORPHOBILINOGEN DEAMINASE"/>
    <property type="match status" value="1"/>
</dbReference>
<keyword evidence="11" id="KW-1185">Reference proteome</keyword>
<protein>
    <recommendedName>
        <fullName evidence="4 8">Hydroxymethylbilane synthase</fullName>
        <ecNumber evidence="4 8">2.5.1.61</ecNumber>
    </recommendedName>
</protein>
<reference evidence="10 11" key="1">
    <citation type="submission" date="2023-11" db="EMBL/GenBank/DDBJ databases">
        <title>A Novel Polar Bacteriovorax (B. antarcticus) Isolated from the Biocrust in Antarctica.</title>
        <authorList>
            <person name="Mun W."/>
            <person name="Choi S.Y."/>
            <person name="Mitchell R.J."/>
        </authorList>
    </citation>
    <scope>NUCLEOTIDE SEQUENCE [LARGE SCALE GENOMIC DNA]</scope>
    <source>
        <strain evidence="10 11">PP10</strain>
    </source>
</reference>
<dbReference type="EC" id="2.5.1.61" evidence="4 8"/>
<dbReference type="RefSeq" id="WP_323576116.1">
    <property type="nucleotide sequence ID" value="NZ_JAYGJQ010000001.1"/>
</dbReference>
<evidence type="ECO:0000256" key="1">
    <source>
        <dbReference type="ARBA" id="ARBA00002869"/>
    </source>
</evidence>
<evidence type="ECO:0000256" key="8">
    <source>
        <dbReference type="NCBIfam" id="TIGR00212"/>
    </source>
</evidence>
<evidence type="ECO:0000256" key="5">
    <source>
        <dbReference type="ARBA" id="ARBA00022679"/>
    </source>
</evidence>
<gene>
    <name evidence="10" type="primary">hemC</name>
    <name evidence="10" type="ORF">SHI21_09410</name>
</gene>
<comment type="caution">
    <text evidence="10">The sequence shown here is derived from an EMBL/GenBank/DDBJ whole genome shotgun (WGS) entry which is preliminary data.</text>
</comment>
<evidence type="ECO:0000259" key="9">
    <source>
        <dbReference type="Pfam" id="PF01379"/>
    </source>
</evidence>
<name>A0ABU5VWM4_9BACT</name>